<keyword evidence="3" id="KW-1185">Reference proteome</keyword>
<feature type="signal peptide" evidence="1">
    <location>
        <begin position="1"/>
        <end position="17"/>
    </location>
</feature>
<feature type="chain" id="PRO_5042898779" evidence="1">
    <location>
        <begin position="18"/>
        <end position="127"/>
    </location>
</feature>
<reference evidence="2" key="1">
    <citation type="journal article" date="2023" name="Mol. Phylogenet. Evol.">
        <title>Genome-scale phylogeny and comparative genomics of the fungal order Sordariales.</title>
        <authorList>
            <person name="Hensen N."/>
            <person name="Bonometti L."/>
            <person name="Westerberg I."/>
            <person name="Brannstrom I.O."/>
            <person name="Guillou S."/>
            <person name="Cros-Aarteil S."/>
            <person name="Calhoun S."/>
            <person name="Haridas S."/>
            <person name="Kuo A."/>
            <person name="Mondo S."/>
            <person name="Pangilinan J."/>
            <person name="Riley R."/>
            <person name="LaButti K."/>
            <person name="Andreopoulos B."/>
            <person name="Lipzen A."/>
            <person name="Chen C."/>
            <person name="Yan M."/>
            <person name="Daum C."/>
            <person name="Ng V."/>
            <person name="Clum A."/>
            <person name="Steindorff A."/>
            <person name="Ohm R.A."/>
            <person name="Martin F."/>
            <person name="Silar P."/>
            <person name="Natvig D.O."/>
            <person name="Lalanne C."/>
            <person name="Gautier V."/>
            <person name="Ament-Velasquez S.L."/>
            <person name="Kruys A."/>
            <person name="Hutchinson M.I."/>
            <person name="Powell A.J."/>
            <person name="Barry K."/>
            <person name="Miller A.N."/>
            <person name="Grigoriev I.V."/>
            <person name="Debuchy R."/>
            <person name="Gladieux P."/>
            <person name="Hiltunen Thoren M."/>
            <person name="Johannesson H."/>
        </authorList>
    </citation>
    <scope>NUCLEOTIDE SEQUENCE</scope>
    <source>
        <strain evidence="2">CBS 731.68</strain>
    </source>
</reference>
<organism evidence="2 3">
    <name type="scientific">Parathielavia appendiculata</name>
    <dbReference type="NCBI Taxonomy" id="2587402"/>
    <lineage>
        <taxon>Eukaryota</taxon>
        <taxon>Fungi</taxon>
        <taxon>Dikarya</taxon>
        <taxon>Ascomycota</taxon>
        <taxon>Pezizomycotina</taxon>
        <taxon>Sordariomycetes</taxon>
        <taxon>Sordariomycetidae</taxon>
        <taxon>Sordariales</taxon>
        <taxon>Chaetomiaceae</taxon>
        <taxon>Parathielavia</taxon>
    </lineage>
</organism>
<evidence type="ECO:0000313" key="3">
    <source>
        <dbReference type="Proteomes" id="UP001302602"/>
    </source>
</evidence>
<dbReference type="GeneID" id="87827546"/>
<name>A0AAN6TSG0_9PEZI</name>
<comment type="caution">
    <text evidence="2">The sequence shown here is derived from an EMBL/GenBank/DDBJ whole genome shotgun (WGS) entry which is preliminary data.</text>
</comment>
<dbReference type="EMBL" id="MU853244">
    <property type="protein sequence ID" value="KAK4119824.1"/>
    <property type="molecule type" value="Genomic_DNA"/>
</dbReference>
<accession>A0AAN6TSG0</accession>
<protein>
    <submittedName>
        <fullName evidence="2">Uncharacterized protein</fullName>
    </submittedName>
</protein>
<proteinExistence type="predicted"/>
<reference evidence="2" key="2">
    <citation type="submission" date="2023-05" db="EMBL/GenBank/DDBJ databases">
        <authorList>
            <consortium name="Lawrence Berkeley National Laboratory"/>
            <person name="Steindorff A."/>
            <person name="Hensen N."/>
            <person name="Bonometti L."/>
            <person name="Westerberg I."/>
            <person name="Brannstrom I.O."/>
            <person name="Guillou S."/>
            <person name="Cros-Aarteil S."/>
            <person name="Calhoun S."/>
            <person name="Haridas S."/>
            <person name="Kuo A."/>
            <person name="Mondo S."/>
            <person name="Pangilinan J."/>
            <person name="Riley R."/>
            <person name="Labutti K."/>
            <person name="Andreopoulos B."/>
            <person name="Lipzen A."/>
            <person name="Chen C."/>
            <person name="Yanf M."/>
            <person name="Daum C."/>
            <person name="Ng V."/>
            <person name="Clum A."/>
            <person name="Ohm R."/>
            <person name="Martin F."/>
            <person name="Silar P."/>
            <person name="Natvig D."/>
            <person name="Lalanne C."/>
            <person name="Gautier V."/>
            <person name="Ament-Velasquez S.L."/>
            <person name="Kruys A."/>
            <person name="Hutchinson M.I."/>
            <person name="Powell A.J."/>
            <person name="Barry K."/>
            <person name="Miller A.N."/>
            <person name="Grigoriev I.V."/>
            <person name="Debuchy R."/>
            <person name="Gladieux P."/>
            <person name="Thoren M.H."/>
            <person name="Johannesson H."/>
        </authorList>
    </citation>
    <scope>NUCLEOTIDE SEQUENCE</scope>
    <source>
        <strain evidence="2">CBS 731.68</strain>
    </source>
</reference>
<keyword evidence="1" id="KW-0732">Signal</keyword>
<evidence type="ECO:0000313" key="2">
    <source>
        <dbReference type="EMBL" id="KAK4119824.1"/>
    </source>
</evidence>
<evidence type="ECO:0000256" key="1">
    <source>
        <dbReference type="SAM" id="SignalP"/>
    </source>
</evidence>
<gene>
    <name evidence="2" type="ORF">N657DRAFT_626151</name>
</gene>
<dbReference type="AlphaFoldDB" id="A0AAN6TSG0"/>
<dbReference type="RefSeq" id="XP_062643597.1">
    <property type="nucleotide sequence ID" value="XM_062790777.1"/>
</dbReference>
<dbReference type="Proteomes" id="UP001302602">
    <property type="component" value="Unassembled WGS sequence"/>
</dbReference>
<sequence>MRVSIGFLLFLPALALAAPQAIDYGPCDYNGNENCKEIMDNTACFLNPQGADEIFKCISGGRDGVCACYGCLGYTPVGEVISKSSACAGFPTSSPLKLGETPTVTVAPTPTPMPKYRWKVWDGQDGI</sequence>